<protein>
    <submittedName>
        <fullName evidence="2">Uncharacterized protein</fullName>
    </submittedName>
</protein>
<dbReference type="EMBL" id="GFDF01011398">
    <property type="protein sequence ID" value="JAV02686.1"/>
    <property type="molecule type" value="Transcribed_RNA"/>
</dbReference>
<dbReference type="AlphaFoldDB" id="A0A1L8D892"/>
<evidence type="ECO:0000256" key="1">
    <source>
        <dbReference type="SAM" id="MobiDB-lite"/>
    </source>
</evidence>
<evidence type="ECO:0000313" key="2">
    <source>
        <dbReference type="EMBL" id="JAV02686.1"/>
    </source>
</evidence>
<sequence>MDSVFGQTFMFLTKLAWNSRTTLPLLITAVFLAMDFRMQVELDLHMENDLNGSVDLEDAESGSSSDYYYESDSDITDEEEQENQEIHEIHRIQLGIQ</sequence>
<feature type="region of interest" description="Disordered" evidence="1">
    <location>
        <begin position="53"/>
        <end position="84"/>
    </location>
</feature>
<feature type="compositionally biased region" description="Acidic residues" evidence="1">
    <location>
        <begin position="69"/>
        <end position="83"/>
    </location>
</feature>
<proteinExistence type="predicted"/>
<reference evidence="2" key="1">
    <citation type="submission" date="2016-12" db="EMBL/GenBank/DDBJ databases">
        <title>An insight into the sialome and mialome of the sand fly, Nyssomyia neivai.</title>
        <authorList>
            <person name="Sebastian V."/>
            <person name="Goulart T.M."/>
            <person name="Oliveira W."/>
            <person name="Calvo E."/>
            <person name="Oliveira L.F."/>
            <person name="Pinto M.C."/>
            <person name="Rosselino A.M."/>
            <person name="Ribeiro J.M."/>
        </authorList>
    </citation>
    <scope>NUCLEOTIDE SEQUENCE</scope>
</reference>
<accession>A0A1L8D892</accession>
<organism evidence="2">
    <name type="scientific">Nyssomyia neivai</name>
    <dbReference type="NCBI Taxonomy" id="330878"/>
    <lineage>
        <taxon>Eukaryota</taxon>
        <taxon>Metazoa</taxon>
        <taxon>Ecdysozoa</taxon>
        <taxon>Arthropoda</taxon>
        <taxon>Hexapoda</taxon>
        <taxon>Insecta</taxon>
        <taxon>Pterygota</taxon>
        <taxon>Neoptera</taxon>
        <taxon>Endopterygota</taxon>
        <taxon>Diptera</taxon>
        <taxon>Nematocera</taxon>
        <taxon>Psychodoidea</taxon>
        <taxon>Psychodidae</taxon>
        <taxon>Nyssomyia</taxon>
    </lineage>
</organism>
<name>A0A1L8D892_9DIPT</name>